<comment type="function">
    <text evidence="2">Required for the assembly of the mitochondrial NADH:ubiquinone oxidoreductase complex (complex I). Involved in the assembly of the distal region of complex I.</text>
</comment>
<dbReference type="SUPFAM" id="SSF52047">
    <property type="entry name" value="RNI-like"/>
    <property type="match status" value="1"/>
</dbReference>
<feature type="non-terminal residue" evidence="6">
    <location>
        <position position="1"/>
    </location>
</feature>
<evidence type="ECO:0000256" key="4">
    <source>
        <dbReference type="ARBA" id="ARBA00072316"/>
    </source>
</evidence>
<dbReference type="AlphaFoldDB" id="A0A5C6PEK6"/>
<evidence type="ECO:0000313" key="6">
    <source>
        <dbReference type="EMBL" id="TWW76717.1"/>
    </source>
</evidence>
<name>A0A5C6PEK6_9TELE</name>
<reference evidence="6 7" key="1">
    <citation type="submission" date="2019-04" db="EMBL/GenBank/DDBJ databases">
        <title>Chromosome genome assembly for Takifugu flavidus.</title>
        <authorList>
            <person name="Xiao S."/>
        </authorList>
    </citation>
    <scope>NUCLEOTIDE SEQUENCE [LARGE SCALE GENOMIC DNA]</scope>
    <source>
        <strain evidence="6">HTHZ2018</strain>
        <tissue evidence="6">Muscle</tissue>
    </source>
</reference>
<dbReference type="EMBL" id="RHFK02000004">
    <property type="protein sequence ID" value="TWW76717.1"/>
    <property type="molecule type" value="Genomic_DNA"/>
</dbReference>
<proteinExistence type="inferred from homology"/>
<dbReference type="InterPro" id="IPR001611">
    <property type="entry name" value="Leu-rich_rpt"/>
</dbReference>
<keyword evidence="7" id="KW-1185">Reference proteome</keyword>
<evidence type="ECO:0000256" key="2">
    <source>
        <dbReference type="ARBA" id="ARBA00057777"/>
    </source>
</evidence>
<dbReference type="FunFam" id="3.80.10.10:FF:000168">
    <property type="entry name" value="Distal membrane arm assembly complex 2"/>
    <property type="match status" value="1"/>
</dbReference>
<comment type="similarity">
    <text evidence="1">Belongs to the ATP synthase subunit s family.</text>
</comment>
<dbReference type="InterPro" id="IPR032675">
    <property type="entry name" value="LRR_dom_sf"/>
</dbReference>
<organism evidence="6 7">
    <name type="scientific">Takifugu flavidus</name>
    <name type="common">sansaifugu</name>
    <dbReference type="NCBI Taxonomy" id="433684"/>
    <lineage>
        <taxon>Eukaryota</taxon>
        <taxon>Metazoa</taxon>
        <taxon>Chordata</taxon>
        <taxon>Craniata</taxon>
        <taxon>Vertebrata</taxon>
        <taxon>Euteleostomi</taxon>
        <taxon>Actinopterygii</taxon>
        <taxon>Neopterygii</taxon>
        <taxon>Teleostei</taxon>
        <taxon>Neoteleostei</taxon>
        <taxon>Acanthomorphata</taxon>
        <taxon>Eupercaria</taxon>
        <taxon>Tetraodontiformes</taxon>
        <taxon>Tetradontoidea</taxon>
        <taxon>Tetraodontidae</taxon>
        <taxon>Takifugu</taxon>
    </lineage>
</organism>
<evidence type="ECO:0000256" key="1">
    <source>
        <dbReference type="ARBA" id="ARBA00006901"/>
    </source>
</evidence>
<protein>
    <recommendedName>
        <fullName evidence="4">Distal membrane-arm assembly complex protein 2</fullName>
    </recommendedName>
    <alternativeName>
        <fullName evidence="5">ATP synthase subunit s-like protein</fullName>
    </alternativeName>
</protein>
<dbReference type="Proteomes" id="UP000324091">
    <property type="component" value="Chromosome 12"/>
</dbReference>
<evidence type="ECO:0000256" key="3">
    <source>
        <dbReference type="ARBA" id="ARBA00062608"/>
    </source>
</evidence>
<comment type="subunit">
    <text evidence="3">Interacts with incompletely assembled mitochondrial NADH:ubiquinone oxidoreductase complex (complex I).</text>
</comment>
<sequence length="277" mass="31866">SLRWCCQRSALLLLPGRRCCQRSALLLLPGRRCCQRSALLLLPGRRWSSSSVSPPPLHRRLLLFLAQRYYDVEMLLNWQLQRKRTKIQKKNAYYAYTEHFYGRKIAAAYYVLNMRGGFRFVGQTEWFSSDQRGKFSWDFLNHKDALLEEVNLNYTLINHRGLSNLEGQTCVKTLSLRGCPEVNDWFLAGLHIFRDSLEELDISHCPLITIGGLPALRNLKRLRRLDVSSLPRVANPGLVFILLEEMLPQCHITVAGYDLSLRQGSKEGSEEQSQGQG</sequence>
<dbReference type="PROSITE" id="PS51450">
    <property type="entry name" value="LRR"/>
    <property type="match status" value="1"/>
</dbReference>
<dbReference type="Gene3D" id="3.80.10.10">
    <property type="entry name" value="Ribonuclease Inhibitor"/>
    <property type="match status" value="1"/>
</dbReference>
<comment type="caution">
    <text evidence="6">The sequence shown here is derived from an EMBL/GenBank/DDBJ whole genome shotgun (WGS) entry which is preliminary data.</text>
</comment>
<evidence type="ECO:0000313" key="7">
    <source>
        <dbReference type="Proteomes" id="UP000324091"/>
    </source>
</evidence>
<gene>
    <name evidence="6" type="ORF">D4764_12G0001070</name>
</gene>
<accession>A0A5C6PEK6</accession>
<evidence type="ECO:0000256" key="5">
    <source>
        <dbReference type="ARBA" id="ARBA00076566"/>
    </source>
</evidence>